<evidence type="ECO:0000313" key="3">
    <source>
        <dbReference type="Proteomes" id="UP001321473"/>
    </source>
</evidence>
<feature type="domain" description="UvrD-like helicase C-terminal" evidence="1">
    <location>
        <begin position="84"/>
        <end position="119"/>
    </location>
</feature>
<gene>
    <name evidence="2" type="ORF">V5799_027466</name>
</gene>
<keyword evidence="3" id="KW-1185">Reference proteome</keyword>
<dbReference type="Pfam" id="PF13538">
    <property type="entry name" value="UvrD_C_2"/>
    <property type="match status" value="1"/>
</dbReference>
<dbReference type="CDD" id="cd18809">
    <property type="entry name" value="SF1_C_RecD"/>
    <property type="match status" value="1"/>
</dbReference>
<reference evidence="2 3" key="1">
    <citation type="journal article" date="2023" name="Arcadia Sci">
        <title>De novo assembly of a long-read Amblyomma americanum tick genome.</title>
        <authorList>
            <person name="Chou S."/>
            <person name="Poskanzer K.E."/>
            <person name="Rollins M."/>
            <person name="Thuy-Boun P.S."/>
        </authorList>
    </citation>
    <scope>NUCLEOTIDE SEQUENCE [LARGE SCALE GENOMIC DNA]</scope>
    <source>
        <strain evidence="2">F_SG_1</strain>
        <tissue evidence="2">Salivary glands</tissue>
    </source>
</reference>
<dbReference type="SUPFAM" id="SSF52540">
    <property type="entry name" value="P-loop containing nucleoside triphosphate hydrolases"/>
    <property type="match status" value="1"/>
</dbReference>
<dbReference type="PANTHER" id="PTHR47642">
    <property type="entry name" value="ATP-DEPENDENT DNA HELICASE"/>
    <property type="match status" value="1"/>
</dbReference>
<accession>A0AAQ4DFM6</accession>
<name>A0AAQ4DFM6_AMBAM</name>
<dbReference type="Gene3D" id="3.40.50.300">
    <property type="entry name" value="P-loop containing nucleotide triphosphate hydrolases"/>
    <property type="match status" value="1"/>
</dbReference>
<protein>
    <recommendedName>
        <fullName evidence="1">UvrD-like helicase C-terminal domain-containing protein</fullName>
    </recommendedName>
</protein>
<dbReference type="PANTHER" id="PTHR47642:SF6">
    <property type="entry name" value="ATP-DEPENDENT DNA HELICASE"/>
    <property type="match status" value="1"/>
</dbReference>
<dbReference type="EMBL" id="JARKHS020031370">
    <property type="protein sequence ID" value="KAK8761266.1"/>
    <property type="molecule type" value="Genomic_DNA"/>
</dbReference>
<evidence type="ECO:0000313" key="2">
    <source>
        <dbReference type="EMBL" id="KAK8761266.1"/>
    </source>
</evidence>
<comment type="caution">
    <text evidence="2">The sequence shown here is derived from an EMBL/GenBank/DDBJ whole genome shotgun (WGS) entry which is preliminary data.</text>
</comment>
<dbReference type="InterPro" id="IPR051055">
    <property type="entry name" value="PIF1_helicase"/>
</dbReference>
<proteinExistence type="predicted"/>
<dbReference type="AlphaFoldDB" id="A0AAQ4DFM6"/>
<evidence type="ECO:0000259" key="1">
    <source>
        <dbReference type="Pfam" id="PF13538"/>
    </source>
</evidence>
<organism evidence="2 3">
    <name type="scientific">Amblyomma americanum</name>
    <name type="common">Lone star tick</name>
    <dbReference type="NCBI Taxonomy" id="6943"/>
    <lineage>
        <taxon>Eukaryota</taxon>
        <taxon>Metazoa</taxon>
        <taxon>Ecdysozoa</taxon>
        <taxon>Arthropoda</taxon>
        <taxon>Chelicerata</taxon>
        <taxon>Arachnida</taxon>
        <taxon>Acari</taxon>
        <taxon>Parasitiformes</taxon>
        <taxon>Ixodida</taxon>
        <taxon>Ixodoidea</taxon>
        <taxon>Ixodidae</taxon>
        <taxon>Amblyomminae</taxon>
        <taxon>Amblyomma</taxon>
    </lineage>
</organism>
<dbReference type="InterPro" id="IPR027785">
    <property type="entry name" value="UvrD-like_helicase_C"/>
</dbReference>
<sequence length="256" mass="28878">MVVRGSSGMCKRTQTCNNPLRLWIEFPNGVGAAALLKGRRSRANDPDICGNWIPIELITIACHFKGNGLGHITVRRKQFPLVQASAITIHKFQGGTYDEVVVDYSKSRNQKLVYFAVSRVTTIDGLYLTNKDYDHRFHHFKDNPDRALADELRRLGNHRLQTITSECNTMLAEYFVTMGCVNERSRGALSLDVAKDFVLANTTVLCFTEAWMDRKSPYDIDRYHCISAAERCDNSAAGVAINVKREVQAEDVFLVQ</sequence>
<dbReference type="InterPro" id="IPR027417">
    <property type="entry name" value="P-loop_NTPase"/>
</dbReference>
<dbReference type="Proteomes" id="UP001321473">
    <property type="component" value="Unassembled WGS sequence"/>
</dbReference>